<comment type="caution">
    <text evidence="2">The sequence shown here is derived from an EMBL/GenBank/DDBJ whole genome shotgun (WGS) entry which is preliminary data.</text>
</comment>
<sequence length="133" mass="15472">MILSLFIAIFSVGHVRQSMAGTLTLVPKHGVADLLLPLEPTSFGKNHLFIFNQQEPSRIQNDIAYFDKREGQMNVKKLNNYRTIAMEPLPALVRDRIEDSFVFLKMKTTRERSKRSHLMPCYYKICNMGRKRL</sequence>
<accession>A0ABD1FEB0</accession>
<keyword evidence="1" id="KW-0732">Signal</keyword>
<evidence type="ECO:0000313" key="2">
    <source>
        <dbReference type="EMBL" id="KAL1517602.1"/>
    </source>
</evidence>
<name>A0ABD1FEB0_HYPHA</name>
<proteinExistence type="predicted"/>
<protein>
    <submittedName>
        <fullName evidence="2">Uncharacterized protein</fullName>
    </submittedName>
</protein>
<feature type="chain" id="PRO_5044864546" evidence="1">
    <location>
        <begin position="21"/>
        <end position="133"/>
    </location>
</feature>
<feature type="signal peptide" evidence="1">
    <location>
        <begin position="1"/>
        <end position="20"/>
    </location>
</feature>
<organism evidence="2 3">
    <name type="scientific">Hypothenemus hampei</name>
    <name type="common">Coffee berry borer</name>
    <dbReference type="NCBI Taxonomy" id="57062"/>
    <lineage>
        <taxon>Eukaryota</taxon>
        <taxon>Metazoa</taxon>
        <taxon>Ecdysozoa</taxon>
        <taxon>Arthropoda</taxon>
        <taxon>Hexapoda</taxon>
        <taxon>Insecta</taxon>
        <taxon>Pterygota</taxon>
        <taxon>Neoptera</taxon>
        <taxon>Endopterygota</taxon>
        <taxon>Coleoptera</taxon>
        <taxon>Polyphaga</taxon>
        <taxon>Cucujiformia</taxon>
        <taxon>Curculionidae</taxon>
        <taxon>Scolytinae</taxon>
        <taxon>Hypothenemus</taxon>
    </lineage>
</organism>
<dbReference type="EMBL" id="JBDJPC010000001">
    <property type="protein sequence ID" value="KAL1517602.1"/>
    <property type="molecule type" value="Genomic_DNA"/>
</dbReference>
<dbReference type="AlphaFoldDB" id="A0ABD1FEB0"/>
<evidence type="ECO:0000313" key="3">
    <source>
        <dbReference type="Proteomes" id="UP001566132"/>
    </source>
</evidence>
<keyword evidence="3" id="KW-1185">Reference proteome</keyword>
<gene>
    <name evidence="2" type="ORF">ABEB36_001343</name>
</gene>
<evidence type="ECO:0000256" key="1">
    <source>
        <dbReference type="SAM" id="SignalP"/>
    </source>
</evidence>
<dbReference type="Proteomes" id="UP001566132">
    <property type="component" value="Unassembled WGS sequence"/>
</dbReference>
<reference evidence="2 3" key="1">
    <citation type="submission" date="2024-05" db="EMBL/GenBank/DDBJ databases">
        <title>Genetic variation in Jamaican populations of the coffee berry borer (Hypothenemus hampei).</title>
        <authorList>
            <person name="Errbii M."/>
            <person name="Myrie A."/>
        </authorList>
    </citation>
    <scope>NUCLEOTIDE SEQUENCE [LARGE SCALE GENOMIC DNA]</scope>
    <source>
        <strain evidence="2">JA-Hopewell-2020-01-JO</strain>
        <tissue evidence="2">Whole body</tissue>
    </source>
</reference>